<dbReference type="SUPFAM" id="SSF51126">
    <property type="entry name" value="Pectin lyase-like"/>
    <property type="match status" value="1"/>
</dbReference>
<reference evidence="4 5" key="1">
    <citation type="submission" date="2017-05" db="EMBL/GenBank/DDBJ databases">
        <authorList>
            <person name="Varghese N."/>
            <person name="Submissions S."/>
        </authorList>
    </citation>
    <scope>NUCLEOTIDE SEQUENCE [LARGE SCALE GENOMIC DNA]</scope>
    <source>
        <strain evidence="4 5">DSM 15949</strain>
    </source>
</reference>
<dbReference type="InterPro" id="IPR011050">
    <property type="entry name" value="Pectin_lyase_fold/virulence"/>
</dbReference>
<name>A0ABY1N8U7_9HYPH</name>
<evidence type="ECO:0000313" key="5">
    <source>
        <dbReference type="Proteomes" id="UP001157914"/>
    </source>
</evidence>
<dbReference type="Gene3D" id="2.40.128.130">
    <property type="entry name" value="Autotransporter beta-domain"/>
    <property type="match status" value="1"/>
</dbReference>
<keyword evidence="5" id="KW-1185">Reference proteome</keyword>
<organism evidence="4 5">
    <name type="scientific">Roseibium denhamense</name>
    <dbReference type="NCBI Taxonomy" id="76305"/>
    <lineage>
        <taxon>Bacteria</taxon>
        <taxon>Pseudomonadati</taxon>
        <taxon>Pseudomonadota</taxon>
        <taxon>Alphaproteobacteria</taxon>
        <taxon>Hyphomicrobiales</taxon>
        <taxon>Stappiaceae</taxon>
        <taxon>Roseibium</taxon>
    </lineage>
</organism>
<dbReference type="Gene3D" id="2.160.20.20">
    <property type="match status" value="1"/>
</dbReference>
<keyword evidence="2" id="KW-0732">Signal</keyword>
<evidence type="ECO:0000256" key="1">
    <source>
        <dbReference type="SAM" id="MobiDB-lite"/>
    </source>
</evidence>
<accession>A0ABY1N8U7</accession>
<dbReference type="PROSITE" id="PS51208">
    <property type="entry name" value="AUTOTRANSPORTER"/>
    <property type="match status" value="1"/>
</dbReference>
<dbReference type="SMART" id="SM00869">
    <property type="entry name" value="Autotransporter"/>
    <property type="match status" value="1"/>
</dbReference>
<feature type="domain" description="Autotransporter" evidence="3">
    <location>
        <begin position="523"/>
        <end position="798"/>
    </location>
</feature>
<evidence type="ECO:0000256" key="2">
    <source>
        <dbReference type="SAM" id="SignalP"/>
    </source>
</evidence>
<feature type="chain" id="PRO_5047389256" description="Autotransporter domain-containing protein" evidence="2">
    <location>
        <begin position="43"/>
        <end position="798"/>
    </location>
</feature>
<feature type="region of interest" description="Disordered" evidence="1">
    <location>
        <begin position="274"/>
        <end position="295"/>
    </location>
</feature>
<comment type="caution">
    <text evidence="4">The sequence shown here is derived from an EMBL/GenBank/DDBJ whole genome shotgun (WGS) entry which is preliminary data.</text>
</comment>
<dbReference type="SUPFAM" id="SSF103515">
    <property type="entry name" value="Autotransporter"/>
    <property type="match status" value="1"/>
</dbReference>
<dbReference type="EMBL" id="FXTT01000001">
    <property type="protein sequence ID" value="SMP03173.1"/>
    <property type="molecule type" value="Genomic_DNA"/>
</dbReference>
<dbReference type="InterPro" id="IPR012332">
    <property type="entry name" value="Autotransporter_pectin_lyase_C"/>
</dbReference>
<protein>
    <recommendedName>
        <fullName evidence="3">Autotransporter domain-containing protein</fullName>
    </recommendedName>
</protein>
<proteinExistence type="predicted"/>
<feature type="compositionally biased region" description="Polar residues" evidence="1">
    <location>
        <begin position="286"/>
        <end position="295"/>
    </location>
</feature>
<feature type="signal peptide" evidence="2">
    <location>
        <begin position="1"/>
        <end position="42"/>
    </location>
</feature>
<evidence type="ECO:0000259" key="3">
    <source>
        <dbReference type="PROSITE" id="PS51208"/>
    </source>
</evidence>
<evidence type="ECO:0000313" key="4">
    <source>
        <dbReference type="EMBL" id="SMP03173.1"/>
    </source>
</evidence>
<sequence length="798" mass="80937">MPERQSRKNLPFLLSVQMRPAHRSTHLLSALTAAAIVTHASAASADTAITTFGTDLTTAGETGTVAAGETLSGVDDDGVFMGADNQTVINNGTINLQTTGVTSYGGVGTLSDNSTVENNGTITTSGEEAFGIVGGGDNFIVTNSGTISTTGEEGFGIFALGDGNTLINTGSIITTGEESRAFFSFGDADQISNTGTISTSGEDAQGIFSTGDNAIIENSGSITTQGEDSFGIFSAGDSSTITNTNSITTNGIDAIAIFSVGDASNVTNSGTLTTSGDGSHGISVEGSGSTVTQSGTITTSGPNAHGIESDQDGITIVNSGKINVTGDNSDGIDVDGIGTVVINSGTITSLDADGNGIDVNGANALVTNSGTISVSGPDGVGIDITGNDAVIVNSGTVLSTSGPSINLNGSNMSVTLTEGSVLQGLINFTDPSTASFSYDTGRTGIFSFGSLPGTVSTNGLSSWTSGNTLTIVDPDDFKQQSLAPIVTETTRTSADLIDQRLDTAHTAGFDATATYSGTLDTISPVTGLTFWGDSYGGVVSRSGEDGFDHVYGGIIGGVETVLPTTWTAGLVAGSWLGSTETDDDVTSATQYSFYGGGYVGKSWQDMFANLSVTGGYVASDEDITILNNSVSGGLQTLSMTTDHLFVAPSARLGSTIATVGGILTPSLRARYVGLWQLGTAEESVTRYESDGRSLHVLELGGQAKFAFAPVEHESGALTVSLLAGADGVFTLSDTADASVNGTNINLSLDEDTLVRGFAGAEAAWDLNNGARFVAGVQGGYDSAETFSGTVRLGFKTRF</sequence>
<dbReference type="InterPro" id="IPR036709">
    <property type="entry name" value="Autotransporte_beta_dom_sf"/>
</dbReference>
<dbReference type="Proteomes" id="UP001157914">
    <property type="component" value="Unassembled WGS sequence"/>
</dbReference>
<dbReference type="InterPro" id="IPR005546">
    <property type="entry name" value="Autotransporte_beta"/>
</dbReference>
<gene>
    <name evidence="4" type="ORF">SAMN06265374_0518</name>
</gene>